<evidence type="ECO:0000313" key="5">
    <source>
        <dbReference type="EMBL" id="KAK3008274.1"/>
    </source>
</evidence>
<dbReference type="InterPro" id="IPR054722">
    <property type="entry name" value="PolX-like_BBD"/>
</dbReference>
<evidence type="ECO:0000256" key="1">
    <source>
        <dbReference type="ARBA" id="ARBA00022750"/>
    </source>
</evidence>
<dbReference type="EMBL" id="JAVXUP010001771">
    <property type="protein sequence ID" value="KAK3008274.1"/>
    <property type="molecule type" value="Genomic_DNA"/>
</dbReference>
<sequence length="781" mass="88040">MIHALTAKNKIGFINGSIEQPSEKDQPTEYALWNQCNSMILSWLTHSVEPDLAKGVIHAKTAYQVWEDFKDQFSQKNAPAIYQIQKSLASFSQGTMTISTYFTKLKGLWDELDTYRTLPTCNQMKAHDEQREEDRLMQFLMGLHDTYNIVCTNILMMSPLPNVRQAYSLVIQEETQRQMIPESIENFSIAAAIQRRGNKFSNKSKDKHCEHCNREGHTIESCRTLKFHCKYCDRKGHTEDRCKFKNGMWVSNNTGGQGNRHNTSQQRQCGSQGNAFNSFHVANTTDSSQSTHGVHSQDTNSSPGLSTDQLQQLAHALSMMTQNHKSPGNSDAYANAAGLSLFQNASINYVFTKPWILDSGATDHITSDPTLFTQTNSSSIPSVNLPTGSSASINSIGTIPFNSNITLDNVLCVPSFRLNLMSVSKPTNDLNCCAILFPSFCALQDLATGKMIGSGTSFTAIFIYVDDILLTGNDLQEIERLKKFLLKRFRIKDLGDLKYFLGIEFSRSKKGIFMSQRKYALDILQDSGLLGVRPDKFPIEQNLKLTPTDGILLSDPTKYRRLVGRLIYLTVTRPDIVYSVRILSQFMHEPRKPHWNAAIRILKYIKGNPGQGLLFPSTNNLALKAFCDSDWGGCRTTRRSVTGYCIFLGNSLVSWKSKKQANVSRSSAEAEYRAMANTCLELTWLRYILQDLRVPQVAPTRLFCDNQAALHIAANPVFHERTKHIEIECHIVREKLQAGMIKPSYMPTRFQLADVFTKALGKDQFETLRNKLGLHDIHSPT</sequence>
<proteinExistence type="predicted"/>
<dbReference type="CDD" id="cd09272">
    <property type="entry name" value="RNase_HI_RT_Ty1"/>
    <property type="match status" value="1"/>
</dbReference>
<keyword evidence="1" id="KW-0064">Aspartyl protease</keyword>
<evidence type="ECO:0000313" key="6">
    <source>
        <dbReference type="Proteomes" id="UP001188597"/>
    </source>
</evidence>
<accession>A0AA88VJ34</accession>
<feature type="domain" description="Reverse transcriptase Ty1/copia-type" evidence="3">
    <location>
        <begin position="459"/>
        <end position="540"/>
    </location>
</feature>
<reference evidence="5" key="1">
    <citation type="submission" date="2022-12" db="EMBL/GenBank/DDBJ databases">
        <title>Draft genome assemblies for two species of Escallonia (Escalloniales).</title>
        <authorList>
            <person name="Chanderbali A."/>
            <person name="Dervinis C."/>
            <person name="Anghel I."/>
            <person name="Soltis D."/>
            <person name="Soltis P."/>
            <person name="Zapata F."/>
        </authorList>
    </citation>
    <scope>NUCLEOTIDE SEQUENCE</scope>
    <source>
        <strain evidence="5">UCBG64.0493</strain>
        <tissue evidence="5">Leaf</tissue>
    </source>
</reference>
<evidence type="ECO:0000259" key="4">
    <source>
        <dbReference type="Pfam" id="PF22936"/>
    </source>
</evidence>
<dbReference type="Proteomes" id="UP001188597">
    <property type="component" value="Unassembled WGS sequence"/>
</dbReference>
<dbReference type="InterPro" id="IPR013103">
    <property type="entry name" value="RVT_2"/>
</dbReference>
<feature type="region of interest" description="Disordered" evidence="2">
    <location>
        <begin position="253"/>
        <end position="307"/>
    </location>
</feature>
<dbReference type="AlphaFoldDB" id="A0AA88VJ34"/>
<evidence type="ECO:0008006" key="7">
    <source>
        <dbReference type="Google" id="ProtNLM"/>
    </source>
</evidence>
<keyword evidence="1" id="KW-0378">Hydrolase</keyword>
<dbReference type="SUPFAM" id="SSF56672">
    <property type="entry name" value="DNA/RNA polymerases"/>
    <property type="match status" value="1"/>
</dbReference>
<dbReference type="Pfam" id="PF14223">
    <property type="entry name" value="Retrotran_gag_2"/>
    <property type="match status" value="1"/>
</dbReference>
<keyword evidence="6" id="KW-1185">Reference proteome</keyword>
<dbReference type="InterPro" id="IPR043502">
    <property type="entry name" value="DNA/RNA_pol_sf"/>
</dbReference>
<organism evidence="5 6">
    <name type="scientific">Escallonia herrerae</name>
    <dbReference type="NCBI Taxonomy" id="1293975"/>
    <lineage>
        <taxon>Eukaryota</taxon>
        <taxon>Viridiplantae</taxon>
        <taxon>Streptophyta</taxon>
        <taxon>Embryophyta</taxon>
        <taxon>Tracheophyta</taxon>
        <taxon>Spermatophyta</taxon>
        <taxon>Magnoliopsida</taxon>
        <taxon>eudicotyledons</taxon>
        <taxon>Gunneridae</taxon>
        <taxon>Pentapetalae</taxon>
        <taxon>asterids</taxon>
        <taxon>campanulids</taxon>
        <taxon>Escalloniales</taxon>
        <taxon>Escalloniaceae</taxon>
        <taxon>Escallonia</taxon>
    </lineage>
</organism>
<feature type="domain" description="Retrovirus-related Pol polyprotein from transposon TNT 1-94-like beta-barrel" evidence="4">
    <location>
        <begin position="355"/>
        <end position="425"/>
    </location>
</feature>
<dbReference type="Pfam" id="PF22936">
    <property type="entry name" value="Pol_BBD"/>
    <property type="match status" value="1"/>
</dbReference>
<evidence type="ECO:0000256" key="2">
    <source>
        <dbReference type="SAM" id="MobiDB-lite"/>
    </source>
</evidence>
<name>A0AA88VJ34_9ASTE</name>
<dbReference type="PANTHER" id="PTHR11439:SF487">
    <property type="entry name" value="RNA-DIRECTED DNA POLYMERASE"/>
    <property type="match status" value="1"/>
</dbReference>
<gene>
    <name evidence="5" type="ORF">RJ639_014960</name>
</gene>
<dbReference type="GO" id="GO:0004190">
    <property type="term" value="F:aspartic-type endopeptidase activity"/>
    <property type="evidence" value="ECO:0007669"/>
    <property type="project" value="UniProtKB-KW"/>
</dbReference>
<comment type="caution">
    <text evidence="5">The sequence shown here is derived from an EMBL/GenBank/DDBJ whole genome shotgun (WGS) entry which is preliminary data.</text>
</comment>
<dbReference type="Pfam" id="PF07727">
    <property type="entry name" value="RVT_2"/>
    <property type="match status" value="1"/>
</dbReference>
<evidence type="ECO:0000259" key="3">
    <source>
        <dbReference type="Pfam" id="PF07727"/>
    </source>
</evidence>
<protein>
    <recommendedName>
        <fullName evidence="7">Reverse transcriptase Ty1/copia-type domain-containing protein</fullName>
    </recommendedName>
</protein>
<keyword evidence="1" id="KW-0645">Protease</keyword>
<dbReference type="PANTHER" id="PTHR11439">
    <property type="entry name" value="GAG-POL-RELATED RETROTRANSPOSON"/>
    <property type="match status" value="1"/>
</dbReference>